<evidence type="ECO:0000313" key="4">
    <source>
        <dbReference type="Proteomes" id="UP000054563"/>
    </source>
</evidence>
<sequence length="189" mass="20405">MSDQGTNRARWSEGGTTSFSRTSMGGDPAEVPKQDAGIIAAKVPKAGKKRENNSAKRLRSSTLTPSALSLCDNLLLAFKAQEELKYSQNQIKSLKDNLKAEKEVKDKVGPKQNGAFGDLESSGFQGPFPHCDERTSPLAACIRVHGMGFIQGASLIKFSELQSFGQGERYFNKGEQLGMSSGCIVQLDS</sequence>
<accession>A0A0J8RYZ3</accession>
<feature type="compositionally biased region" description="Polar residues" evidence="2">
    <location>
        <begin position="1"/>
        <end position="23"/>
    </location>
</feature>
<evidence type="ECO:0000256" key="1">
    <source>
        <dbReference type="SAM" id="Coils"/>
    </source>
</evidence>
<dbReference type="EMBL" id="DS017012">
    <property type="protein sequence ID" value="KMU89384.1"/>
    <property type="molecule type" value="Genomic_DNA"/>
</dbReference>
<feature type="coiled-coil region" evidence="1">
    <location>
        <begin position="77"/>
        <end position="104"/>
    </location>
</feature>
<reference evidence="4" key="1">
    <citation type="journal article" date="2010" name="Genome Res.">
        <title>Population genomic sequencing of Coccidioides fungi reveals recent hybridization and transposon control.</title>
        <authorList>
            <person name="Neafsey D.E."/>
            <person name="Barker B.M."/>
            <person name="Sharpton T.J."/>
            <person name="Stajich J.E."/>
            <person name="Park D.J."/>
            <person name="Whiston E."/>
            <person name="Hung C.-Y."/>
            <person name="McMahan C."/>
            <person name="White J."/>
            <person name="Sykes S."/>
            <person name="Heiman D."/>
            <person name="Young S."/>
            <person name="Zeng Q."/>
            <person name="Abouelleil A."/>
            <person name="Aftuck L."/>
            <person name="Bessette D."/>
            <person name="Brown A."/>
            <person name="FitzGerald M."/>
            <person name="Lui A."/>
            <person name="Macdonald J.P."/>
            <person name="Priest M."/>
            <person name="Orbach M.J."/>
            <person name="Galgiani J.N."/>
            <person name="Kirkland T.N."/>
            <person name="Cole G.T."/>
            <person name="Birren B.W."/>
            <person name="Henn M.R."/>
            <person name="Taylor J.W."/>
            <person name="Rounsley S.D."/>
        </authorList>
    </citation>
    <scope>NUCLEOTIDE SEQUENCE [LARGE SCALE GENOMIC DNA]</scope>
    <source>
        <strain evidence="4">H538.4</strain>
    </source>
</reference>
<dbReference type="Proteomes" id="UP000054563">
    <property type="component" value="Unassembled WGS sequence"/>
</dbReference>
<evidence type="ECO:0000313" key="3">
    <source>
        <dbReference type="EMBL" id="KMU89384.1"/>
    </source>
</evidence>
<evidence type="ECO:0000256" key="2">
    <source>
        <dbReference type="SAM" id="MobiDB-lite"/>
    </source>
</evidence>
<organism evidence="3 4">
    <name type="scientific">Coccidioides immitis H538.4</name>
    <dbReference type="NCBI Taxonomy" id="396776"/>
    <lineage>
        <taxon>Eukaryota</taxon>
        <taxon>Fungi</taxon>
        <taxon>Dikarya</taxon>
        <taxon>Ascomycota</taxon>
        <taxon>Pezizomycotina</taxon>
        <taxon>Eurotiomycetes</taxon>
        <taxon>Eurotiomycetidae</taxon>
        <taxon>Onygenales</taxon>
        <taxon>Onygenaceae</taxon>
        <taxon>Coccidioides</taxon>
    </lineage>
</organism>
<protein>
    <submittedName>
        <fullName evidence="3">Uncharacterized protein</fullName>
    </submittedName>
</protein>
<feature type="region of interest" description="Disordered" evidence="2">
    <location>
        <begin position="1"/>
        <end position="61"/>
    </location>
</feature>
<dbReference type="VEuPathDB" id="FungiDB:CIHG_07190"/>
<gene>
    <name evidence="3" type="ORF">CIHG_07190</name>
</gene>
<dbReference type="AlphaFoldDB" id="A0A0J8RYZ3"/>
<keyword evidence="1" id="KW-0175">Coiled coil</keyword>
<proteinExistence type="predicted"/>
<name>A0A0J8RYZ3_COCIT</name>